<evidence type="ECO:0000313" key="8">
    <source>
        <dbReference type="EMBL" id="KAK2101141.1"/>
    </source>
</evidence>
<evidence type="ECO:0000259" key="7">
    <source>
        <dbReference type="Pfam" id="PF15870"/>
    </source>
</evidence>
<dbReference type="SUPFAM" id="SSF53098">
    <property type="entry name" value="Ribonuclease H-like"/>
    <property type="match status" value="1"/>
</dbReference>
<keyword evidence="4" id="KW-0269">Exonuclease</keyword>
<feature type="domain" description="RNA exonuclease 1 homolog-like" evidence="7">
    <location>
        <begin position="337"/>
        <end position="427"/>
    </location>
</feature>
<dbReference type="EMBL" id="JASSZA010000010">
    <property type="protein sequence ID" value="KAK2101141.1"/>
    <property type="molecule type" value="Genomic_DNA"/>
</dbReference>
<keyword evidence="5" id="KW-0539">Nucleus</keyword>
<evidence type="ECO:0000256" key="5">
    <source>
        <dbReference type="ARBA" id="ARBA00023242"/>
    </source>
</evidence>
<sequence>MKPAYSPQHRSADAGPIVGLDDDAFPLAFHYSPGSHSLLSPKASYQATPAEPASKYLLASPDRGQGRGRGGSGALEYVPKAVSQPQRHNHPTFSGKYVVDNSRPPTDLEYDPLSNYSARHPSRTSYRDKHAAKQPRVPRGSKPYTPAPKKPCDPIGSCDATFSDSEDEAAMVPSDEPTTASTPKARADPESKASGQPPSKESLEAEGGSLRETKETAVQCNVGDLQPTSAKPSSPAQALQDGGCPKEEKLKRKKSGAPSAPSCRDARPLDEGASQDSPKQKRWALSHTDLFEDESEDEATGLGERSVPSVWPPQPSPASAWTQTLTRTPAWASRRHRGLAPSSVSSLSKASGRRVVSYEVVLRGRLAAKTSFSLSCPSSPRGEDVKVDTLYSRLKEYLLTQDQLKENRYPFLHPERPGGCAIIFTAEKERPNNSSCRTCCRCGTEYFVSSSSRSVRDEKCYYHWGQLRWSRVAGGWETQYMCCPAADGSVGCRVAKQQVQDGRKEHPEGFLTLVTVADTDVHVVYDTFVKPDNVIVDYNIRFSGVMEANLADTSVTLHDVQAVLLSMFSANTILIGHSLQSDLLALKVIHSTIVDTSVLFPHLLGLPCKRSLRNLMADYLRQISRTM</sequence>
<dbReference type="Proteomes" id="UP001266305">
    <property type="component" value="Unassembled WGS sequence"/>
</dbReference>
<comment type="subcellular location">
    <subcellularLocation>
        <location evidence="1">Nucleus</location>
    </subcellularLocation>
</comment>
<organism evidence="8 9">
    <name type="scientific">Saguinus oedipus</name>
    <name type="common">Cotton-top tamarin</name>
    <name type="synonym">Oedipomidas oedipus</name>
    <dbReference type="NCBI Taxonomy" id="9490"/>
    <lineage>
        <taxon>Eukaryota</taxon>
        <taxon>Metazoa</taxon>
        <taxon>Chordata</taxon>
        <taxon>Craniata</taxon>
        <taxon>Vertebrata</taxon>
        <taxon>Euteleostomi</taxon>
        <taxon>Mammalia</taxon>
        <taxon>Eutheria</taxon>
        <taxon>Euarchontoglires</taxon>
        <taxon>Primates</taxon>
        <taxon>Haplorrhini</taxon>
        <taxon>Platyrrhini</taxon>
        <taxon>Cebidae</taxon>
        <taxon>Callitrichinae</taxon>
        <taxon>Saguinus</taxon>
    </lineage>
</organism>
<feature type="compositionally biased region" description="Polar residues" evidence="6">
    <location>
        <begin position="226"/>
        <end position="237"/>
    </location>
</feature>
<reference evidence="8 9" key="1">
    <citation type="submission" date="2023-05" db="EMBL/GenBank/DDBJ databases">
        <title>B98-5 Cell Line De Novo Hybrid Assembly: An Optical Mapping Approach.</title>
        <authorList>
            <person name="Kananen K."/>
            <person name="Auerbach J.A."/>
            <person name="Kautto E."/>
            <person name="Blachly J.S."/>
        </authorList>
    </citation>
    <scope>NUCLEOTIDE SEQUENCE [LARGE SCALE GENOMIC DNA]</scope>
    <source>
        <strain evidence="8">B95-8</strain>
        <tissue evidence="8">Cell line</tissue>
    </source>
</reference>
<evidence type="ECO:0000256" key="1">
    <source>
        <dbReference type="ARBA" id="ARBA00004123"/>
    </source>
</evidence>
<dbReference type="PANTHER" id="PTHR12801">
    <property type="entry name" value="RNA EXONUCLEASE REXO1 / RECO3 FAMILY MEMBER-RELATED"/>
    <property type="match status" value="1"/>
</dbReference>
<keyword evidence="3" id="KW-0378">Hydrolase</keyword>
<dbReference type="InterPro" id="IPR034922">
    <property type="entry name" value="REX1-like_exo"/>
</dbReference>
<evidence type="ECO:0000313" key="9">
    <source>
        <dbReference type="Proteomes" id="UP001266305"/>
    </source>
</evidence>
<keyword evidence="9" id="KW-1185">Reference proteome</keyword>
<evidence type="ECO:0000256" key="6">
    <source>
        <dbReference type="SAM" id="MobiDB-lite"/>
    </source>
</evidence>
<evidence type="ECO:0000256" key="3">
    <source>
        <dbReference type="ARBA" id="ARBA00022801"/>
    </source>
</evidence>
<feature type="region of interest" description="Disordered" evidence="6">
    <location>
        <begin position="38"/>
        <end position="323"/>
    </location>
</feature>
<dbReference type="InterPro" id="IPR031736">
    <property type="entry name" value="REXO1-like_dom"/>
</dbReference>
<evidence type="ECO:0000256" key="2">
    <source>
        <dbReference type="ARBA" id="ARBA00022722"/>
    </source>
</evidence>
<name>A0ABQ9UVM0_SAGOE</name>
<dbReference type="InterPro" id="IPR012337">
    <property type="entry name" value="RNaseH-like_sf"/>
</dbReference>
<dbReference type="Pfam" id="PF15870">
    <property type="entry name" value="EloA-BP1"/>
    <property type="match status" value="1"/>
</dbReference>
<accession>A0ABQ9UVM0</accession>
<gene>
    <name evidence="8" type="ORF">P7K49_022489</name>
</gene>
<dbReference type="InterPro" id="IPR047021">
    <property type="entry name" value="REXO1/3/4-like"/>
</dbReference>
<dbReference type="InterPro" id="IPR036397">
    <property type="entry name" value="RNaseH_sf"/>
</dbReference>
<dbReference type="Gene3D" id="3.30.420.10">
    <property type="entry name" value="Ribonuclease H-like superfamily/Ribonuclease H"/>
    <property type="match status" value="1"/>
</dbReference>
<proteinExistence type="predicted"/>
<dbReference type="CDD" id="cd06145">
    <property type="entry name" value="REX1_like"/>
    <property type="match status" value="1"/>
</dbReference>
<feature type="compositionally biased region" description="Polar residues" evidence="6">
    <location>
        <begin position="38"/>
        <end position="47"/>
    </location>
</feature>
<keyword evidence="2" id="KW-0540">Nuclease</keyword>
<comment type="caution">
    <text evidence="8">The sequence shown here is derived from an EMBL/GenBank/DDBJ whole genome shotgun (WGS) entry which is preliminary data.</text>
</comment>
<protein>
    <recommendedName>
        <fullName evidence="7">RNA exonuclease 1 homolog-like domain-containing protein</fullName>
    </recommendedName>
</protein>
<evidence type="ECO:0000256" key="4">
    <source>
        <dbReference type="ARBA" id="ARBA00022839"/>
    </source>
</evidence>
<dbReference type="PANTHER" id="PTHR12801:SF62">
    <property type="entry name" value="RNA EXONUCLEASE 1 HOMOLOG"/>
    <property type="match status" value="1"/>
</dbReference>